<dbReference type="EMBL" id="BPQH01000012">
    <property type="protein sequence ID" value="GJD51274.1"/>
    <property type="molecule type" value="Genomic_DNA"/>
</dbReference>
<name>A0ABQ4R328_9HYPH</name>
<organism evidence="1 2">
    <name type="scientific">Methylobacterium crusticola</name>
    <dbReference type="NCBI Taxonomy" id="1697972"/>
    <lineage>
        <taxon>Bacteria</taxon>
        <taxon>Pseudomonadati</taxon>
        <taxon>Pseudomonadota</taxon>
        <taxon>Alphaproteobacteria</taxon>
        <taxon>Hyphomicrobiales</taxon>
        <taxon>Methylobacteriaceae</taxon>
        <taxon>Methylobacterium</taxon>
    </lineage>
</organism>
<reference evidence="1" key="1">
    <citation type="journal article" date="2021" name="Front. Microbiol.">
        <title>Comprehensive Comparative Genomics and Phenotyping of Methylobacterium Species.</title>
        <authorList>
            <person name="Alessa O."/>
            <person name="Ogura Y."/>
            <person name="Fujitani Y."/>
            <person name="Takami H."/>
            <person name="Hayashi T."/>
            <person name="Sahin N."/>
            <person name="Tani A."/>
        </authorList>
    </citation>
    <scope>NUCLEOTIDE SEQUENCE</scope>
    <source>
        <strain evidence="1">KCTC 52305</strain>
    </source>
</reference>
<dbReference type="Proteomes" id="UP001055167">
    <property type="component" value="Unassembled WGS sequence"/>
</dbReference>
<comment type="caution">
    <text evidence="1">The sequence shown here is derived from an EMBL/GenBank/DDBJ whole genome shotgun (WGS) entry which is preliminary data.</text>
</comment>
<proteinExistence type="predicted"/>
<reference evidence="1" key="2">
    <citation type="submission" date="2021-08" db="EMBL/GenBank/DDBJ databases">
        <authorList>
            <person name="Tani A."/>
            <person name="Ola A."/>
            <person name="Ogura Y."/>
            <person name="Katsura K."/>
            <person name="Hayashi T."/>
        </authorList>
    </citation>
    <scope>NUCLEOTIDE SEQUENCE</scope>
    <source>
        <strain evidence="1">KCTC 52305</strain>
    </source>
</reference>
<evidence type="ECO:0008006" key="3">
    <source>
        <dbReference type="Google" id="ProtNLM"/>
    </source>
</evidence>
<accession>A0ABQ4R328</accession>
<evidence type="ECO:0000313" key="1">
    <source>
        <dbReference type="EMBL" id="GJD51274.1"/>
    </source>
</evidence>
<gene>
    <name evidence="1" type="ORF">OPKNFCMD_4027</name>
</gene>
<sequence length="80" mass="8597">MSLHRRPVQVATGGGDTERRLVSSDGFLVAVLVRRSDRHGAEAGTWFPEAGRGRVDDPVQPTFPDPAEAQAWIACRLAGA</sequence>
<keyword evidence="2" id="KW-1185">Reference proteome</keyword>
<dbReference type="RefSeq" id="WP_128566095.1">
    <property type="nucleotide sequence ID" value="NZ_BPQH01000012.1"/>
</dbReference>
<protein>
    <recommendedName>
        <fullName evidence="3">NUDIX hydrolase</fullName>
    </recommendedName>
</protein>
<evidence type="ECO:0000313" key="2">
    <source>
        <dbReference type="Proteomes" id="UP001055167"/>
    </source>
</evidence>